<dbReference type="Proteomes" id="UP000005317">
    <property type="component" value="Unassembled WGS sequence"/>
</dbReference>
<keyword evidence="5" id="KW-0132">Cell division</keyword>
<dbReference type="GO" id="GO:0007059">
    <property type="term" value="P:chromosome segregation"/>
    <property type="evidence" value="ECO:0007669"/>
    <property type="project" value="UniProtKB-KW"/>
</dbReference>
<comment type="subunit">
    <text evidence="15">Homohexamer. Forms a ring that surrounds DNA.</text>
</comment>
<dbReference type="Pfam" id="PF09397">
    <property type="entry name" value="FtsK_gamma"/>
    <property type="match status" value="1"/>
</dbReference>
<evidence type="ECO:0000259" key="19">
    <source>
        <dbReference type="PROSITE" id="PS50901"/>
    </source>
</evidence>
<dbReference type="GO" id="GO:0005886">
    <property type="term" value="C:plasma membrane"/>
    <property type="evidence" value="ECO:0007669"/>
    <property type="project" value="UniProtKB-SubCell"/>
</dbReference>
<keyword evidence="13" id="KW-0131">Cell cycle</keyword>
<comment type="similarity">
    <text evidence="2">Belongs to the FtsK/SpoIIIE/SftA family.</text>
</comment>
<dbReference type="GO" id="GO:0005524">
    <property type="term" value="F:ATP binding"/>
    <property type="evidence" value="ECO:0007669"/>
    <property type="project" value="UniProtKB-UniRule"/>
</dbReference>
<dbReference type="RefSeq" id="WP_002707039.1">
    <property type="nucleotide sequence ID" value="NZ_JH651384.1"/>
</dbReference>
<keyword evidence="7 16" id="KW-0547">Nucleotide-binding</keyword>
<comment type="function">
    <text evidence="14">Essential cell division protein that coordinates cell division and chromosome segregation. The N-terminus is involved in assembly of the cell-division machinery. The C-terminus functions as a DNA motor that moves dsDNA in an ATP-dependent manner towards the dif recombination site, which is located within the replication terminus region. Translocation stops specifically at Xer-dif sites, where FtsK interacts with the Xer recombinase, allowing activation of chromosome unlinking by recombination. FtsK orienting polar sequences (KOPS) guide the direction of DNA translocation. FtsK can remove proteins from DNA as it translocates, but translocation stops specifically at XerCD-dif site, thereby preventing removal of XerC and XerD from dif.</text>
</comment>
<dbReference type="InterPro" id="IPR018541">
    <property type="entry name" value="Ftsk_gamma"/>
</dbReference>
<evidence type="ECO:0000256" key="5">
    <source>
        <dbReference type="ARBA" id="ARBA00022618"/>
    </source>
</evidence>
<keyword evidence="11" id="KW-0238">DNA-binding</keyword>
<feature type="compositionally biased region" description="Basic and acidic residues" evidence="17">
    <location>
        <begin position="297"/>
        <end position="329"/>
    </location>
</feature>
<evidence type="ECO:0000256" key="1">
    <source>
        <dbReference type="ARBA" id="ARBA00004651"/>
    </source>
</evidence>
<comment type="subcellular location">
    <subcellularLocation>
        <location evidence="1">Cell membrane</location>
        <topology evidence="1">Multi-pass membrane protein</topology>
    </subcellularLocation>
</comment>
<dbReference type="InterPro" id="IPR025199">
    <property type="entry name" value="FtsK_4TM"/>
</dbReference>
<feature type="compositionally biased region" description="Low complexity" evidence="17">
    <location>
        <begin position="335"/>
        <end position="348"/>
    </location>
</feature>
<evidence type="ECO:0000256" key="6">
    <source>
        <dbReference type="ARBA" id="ARBA00022692"/>
    </source>
</evidence>
<dbReference type="Gene3D" id="3.30.980.40">
    <property type="match status" value="1"/>
</dbReference>
<dbReference type="InterPro" id="IPR027417">
    <property type="entry name" value="P-loop_NTPase"/>
</dbReference>
<evidence type="ECO:0000256" key="3">
    <source>
        <dbReference type="ARBA" id="ARBA00020887"/>
    </source>
</evidence>
<dbReference type="PANTHER" id="PTHR22683">
    <property type="entry name" value="SPORULATION PROTEIN RELATED"/>
    <property type="match status" value="1"/>
</dbReference>
<evidence type="ECO:0000256" key="16">
    <source>
        <dbReference type="PROSITE-ProRule" id="PRU00289"/>
    </source>
</evidence>
<dbReference type="GO" id="GO:0003677">
    <property type="term" value="F:DNA binding"/>
    <property type="evidence" value="ECO:0007669"/>
    <property type="project" value="UniProtKB-KW"/>
</dbReference>
<organism evidence="20 21">
    <name type="scientific">Thiothrix nivea (strain ATCC 35100 / DSM 5205 / JP2)</name>
    <dbReference type="NCBI Taxonomy" id="870187"/>
    <lineage>
        <taxon>Bacteria</taxon>
        <taxon>Pseudomonadati</taxon>
        <taxon>Pseudomonadota</taxon>
        <taxon>Gammaproteobacteria</taxon>
        <taxon>Thiotrichales</taxon>
        <taxon>Thiotrichaceae</taxon>
        <taxon>Thiothrix</taxon>
    </lineage>
</organism>
<proteinExistence type="inferred from homology"/>
<dbReference type="InterPro" id="IPR050206">
    <property type="entry name" value="FtsK/SpoIIIE/SftA"/>
</dbReference>
<evidence type="ECO:0000256" key="9">
    <source>
        <dbReference type="ARBA" id="ARBA00022840"/>
    </source>
</evidence>
<dbReference type="SUPFAM" id="SSF46785">
    <property type="entry name" value="Winged helix' DNA-binding domain"/>
    <property type="match status" value="1"/>
</dbReference>
<evidence type="ECO:0000256" key="2">
    <source>
        <dbReference type="ARBA" id="ARBA00006474"/>
    </source>
</evidence>
<evidence type="ECO:0000313" key="20">
    <source>
        <dbReference type="EMBL" id="EIJ33076.1"/>
    </source>
</evidence>
<dbReference type="InterPro" id="IPR036388">
    <property type="entry name" value="WH-like_DNA-bd_sf"/>
</dbReference>
<dbReference type="Pfam" id="PF01580">
    <property type="entry name" value="FtsK_SpoIIIE"/>
    <property type="match status" value="1"/>
</dbReference>
<evidence type="ECO:0000313" key="21">
    <source>
        <dbReference type="Proteomes" id="UP000005317"/>
    </source>
</evidence>
<keyword evidence="9 16" id="KW-0067">ATP-binding</keyword>
<evidence type="ECO:0000256" key="15">
    <source>
        <dbReference type="ARBA" id="ARBA00025923"/>
    </source>
</evidence>
<evidence type="ECO:0000256" key="14">
    <source>
        <dbReference type="ARBA" id="ARBA00024784"/>
    </source>
</evidence>
<protein>
    <recommendedName>
        <fullName evidence="3">DNA translocase FtsK</fullName>
    </recommendedName>
</protein>
<keyword evidence="21" id="KW-1185">Reference proteome</keyword>
<feature type="region of interest" description="Disordered" evidence="17">
    <location>
        <begin position="259"/>
        <end position="354"/>
    </location>
</feature>
<dbReference type="FunFam" id="3.40.50.300:FF:000209">
    <property type="entry name" value="Cell division protein FtsK"/>
    <property type="match status" value="1"/>
</dbReference>
<dbReference type="SMART" id="SM00843">
    <property type="entry name" value="Ftsk_gamma"/>
    <property type="match status" value="1"/>
</dbReference>
<feature type="transmembrane region" description="Helical" evidence="18">
    <location>
        <begin position="153"/>
        <end position="173"/>
    </location>
</feature>
<evidence type="ECO:0000256" key="17">
    <source>
        <dbReference type="SAM" id="MobiDB-lite"/>
    </source>
</evidence>
<dbReference type="GO" id="GO:0051301">
    <property type="term" value="P:cell division"/>
    <property type="evidence" value="ECO:0007669"/>
    <property type="project" value="UniProtKB-KW"/>
</dbReference>
<keyword evidence="6 18" id="KW-0812">Transmembrane</keyword>
<name>A0A656HCB6_THINJ</name>
<keyword evidence="12 18" id="KW-0472">Membrane</keyword>
<dbReference type="CDD" id="cd01127">
    <property type="entry name" value="TrwB_TraG_TraD_VirD4"/>
    <property type="match status" value="1"/>
</dbReference>
<dbReference type="InterPro" id="IPR041027">
    <property type="entry name" value="FtsK_alpha"/>
</dbReference>
<dbReference type="InterPro" id="IPR036390">
    <property type="entry name" value="WH_DNA-bd_sf"/>
</dbReference>
<dbReference type="EMBL" id="JH651384">
    <property type="protein sequence ID" value="EIJ33076.1"/>
    <property type="molecule type" value="Genomic_DNA"/>
</dbReference>
<keyword evidence="8" id="KW-0159">Chromosome partition</keyword>
<accession>A0A656HCB6</accession>
<reference evidence="21" key="1">
    <citation type="journal article" date="2011" name="Stand. Genomic Sci.">
        <title>Genome sequence of the filamentous, gliding Thiothrix nivea neotype strain (JP2(T)).</title>
        <authorList>
            <person name="Lapidus A."/>
            <person name="Nolan M."/>
            <person name="Lucas S."/>
            <person name="Glavina Del Rio T."/>
            <person name="Tice H."/>
            <person name="Cheng J.F."/>
            <person name="Tapia R."/>
            <person name="Han C."/>
            <person name="Goodwin L."/>
            <person name="Pitluck S."/>
            <person name="Liolios K."/>
            <person name="Pagani I."/>
            <person name="Ivanova N."/>
            <person name="Huntemann M."/>
            <person name="Mavromatis K."/>
            <person name="Mikhailova N."/>
            <person name="Pati A."/>
            <person name="Chen A."/>
            <person name="Palaniappan K."/>
            <person name="Land M."/>
            <person name="Brambilla E.M."/>
            <person name="Rohde M."/>
            <person name="Abt B."/>
            <person name="Verbarg S."/>
            <person name="Goker M."/>
            <person name="Bristow J."/>
            <person name="Eisen J.A."/>
            <person name="Markowitz V."/>
            <person name="Hugenholtz P."/>
            <person name="Kyrpides N.C."/>
            <person name="Klenk H.P."/>
            <person name="Woyke T."/>
        </authorList>
    </citation>
    <scope>NUCLEOTIDE SEQUENCE [LARGE SCALE GENOMIC DNA]</scope>
    <source>
        <strain evidence="21">ATCC 35100 / DSM 5205 / JP2</strain>
    </source>
</reference>
<dbReference type="Pfam" id="PF17854">
    <property type="entry name" value="FtsK_alpha"/>
    <property type="match status" value="1"/>
</dbReference>
<evidence type="ECO:0000256" key="8">
    <source>
        <dbReference type="ARBA" id="ARBA00022829"/>
    </source>
</evidence>
<sequence length="839" mass="90362" precursor="true">MAKVILNQKKRLGLQQASVIIFLGIAAVIMLALLSYSDVDPGPFHSNSNHVGPCENLAGCKGAWMADFLIGLLGYLAYLLPIVLIVMGLTAFRMGPYMKNPNNPVGGINDVITSIGALFTLLSGAGLANLLFVPYPEPDGIGGGMLGQVVANLFKSSFLGFFGSVVFLLSLFLGSITIVGDISWAQVTEKVGDWMLNLFNKLQAMQDDSAHEPNTKEKTSVASGNVFGRLSDVLNRGLQGGGGMLGKAGEWVNQRVGEHLPDRSPELGSGVDLTDLNAPGRQDPKLDVPDFSSMPHGRQEAPEAAKPSPDIRGKTDDTAGVRDLADGVRTKSGKKSGQLKLLPPLTMLNPPPHERVTQSKERLNELADKLVEALGHYGVPDVKVVAKDPGPVITRFELELPDGTKASKISGLASDLARNMCVASVRVVEVIPGRPTIGIEIPNDRRDVVTISEMLGAPVYKKNHSPLTLALGKDIAGNPVVADLARMPHLLVAGTTGSGKSVFVNAVLMSLLYKATPDDVRMIMIDPKMLELSSYEDIPHLLAPVVTDMKHAANALRWCVAEMERRYLLMSKLKVRNIAGFNEKVREAQDRGDAIMDPLFDPLTSVDGHPQPLKPLPYIVVIVDEFADMMMVVGKKVEELIARLAQKARASGIHLILATQRPSVDVITGLIKANIPTRIAFQVSTKIDSRTILDQGGAEQLLGYGDMLYMPPGTSLPLRVHGALVTDREVEDVANYLKLQGEPDYIEDVLADTTSSSDAIPGLEPLAEREGESDPLFDEAVAVVTESRRASISYLQRRLKVGYNRAARMIEDMESAGVVSPVLSNGTRDVLAAAPPPRD</sequence>
<dbReference type="PANTHER" id="PTHR22683:SF41">
    <property type="entry name" value="DNA TRANSLOCASE FTSK"/>
    <property type="match status" value="1"/>
</dbReference>
<feature type="transmembrane region" description="Helical" evidence="18">
    <location>
        <begin position="12"/>
        <end position="36"/>
    </location>
</feature>
<evidence type="ECO:0000256" key="11">
    <source>
        <dbReference type="ARBA" id="ARBA00023125"/>
    </source>
</evidence>
<feature type="transmembrane region" description="Helical" evidence="18">
    <location>
        <begin position="68"/>
        <end position="90"/>
    </location>
</feature>
<dbReference type="AlphaFoldDB" id="A0A656HCB6"/>
<dbReference type="PROSITE" id="PS50901">
    <property type="entry name" value="FTSK"/>
    <property type="match status" value="1"/>
</dbReference>
<evidence type="ECO:0000256" key="7">
    <source>
        <dbReference type="ARBA" id="ARBA00022741"/>
    </source>
</evidence>
<gene>
    <name evidence="20" type="ORF">Thini_0423</name>
</gene>
<dbReference type="SMART" id="SM00382">
    <property type="entry name" value="AAA"/>
    <property type="match status" value="1"/>
</dbReference>
<feature type="binding site" evidence="16">
    <location>
        <begin position="494"/>
        <end position="501"/>
    </location>
    <ligand>
        <name>ATP</name>
        <dbReference type="ChEBI" id="CHEBI:30616"/>
    </ligand>
</feature>
<keyword evidence="4" id="KW-1003">Cell membrane</keyword>
<evidence type="ECO:0000256" key="18">
    <source>
        <dbReference type="SAM" id="Phobius"/>
    </source>
</evidence>
<evidence type="ECO:0000256" key="13">
    <source>
        <dbReference type="ARBA" id="ARBA00023306"/>
    </source>
</evidence>
<dbReference type="InterPro" id="IPR003593">
    <property type="entry name" value="AAA+_ATPase"/>
</dbReference>
<evidence type="ECO:0000256" key="12">
    <source>
        <dbReference type="ARBA" id="ARBA00023136"/>
    </source>
</evidence>
<dbReference type="Gene3D" id="3.40.50.300">
    <property type="entry name" value="P-loop containing nucleotide triphosphate hydrolases"/>
    <property type="match status" value="1"/>
</dbReference>
<dbReference type="InterPro" id="IPR002543">
    <property type="entry name" value="FtsK_dom"/>
</dbReference>
<dbReference type="SUPFAM" id="SSF52540">
    <property type="entry name" value="P-loop containing nucleoside triphosphate hydrolases"/>
    <property type="match status" value="1"/>
</dbReference>
<feature type="domain" description="FtsK" evidence="19">
    <location>
        <begin position="477"/>
        <end position="690"/>
    </location>
</feature>
<evidence type="ECO:0000256" key="10">
    <source>
        <dbReference type="ARBA" id="ARBA00022989"/>
    </source>
</evidence>
<dbReference type="Pfam" id="PF13491">
    <property type="entry name" value="FtsK_4TM"/>
    <property type="match status" value="1"/>
</dbReference>
<evidence type="ECO:0000256" key="4">
    <source>
        <dbReference type="ARBA" id="ARBA00022475"/>
    </source>
</evidence>
<keyword evidence="10 18" id="KW-1133">Transmembrane helix</keyword>
<dbReference type="Gene3D" id="1.10.10.10">
    <property type="entry name" value="Winged helix-like DNA-binding domain superfamily/Winged helix DNA-binding domain"/>
    <property type="match status" value="1"/>
</dbReference>